<sequence>MQRFQSKDIADLDKRYRTNLVNSLSGFKSVNLIGTVDAEGTTNVSVFSSVIHLGANPALMGFIMRPVSVTRDTYNNIMATGHYTFNHITADFFGKAHQSSARYPANISEFAAVDLTAQYKDDFPAPYVAESPIQIGLEFREQMEIQLNGTILMIGAVKELYVPEDCLQADGYLDIEKAGTITVSGLDAYHTTRKLARLSYAKADRALRALEGKLK</sequence>
<evidence type="ECO:0000259" key="5">
    <source>
        <dbReference type="Pfam" id="PF01613"/>
    </source>
</evidence>
<comment type="cofactor">
    <cofactor evidence="1">
        <name>FMN</name>
        <dbReference type="ChEBI" id="CHEBI:58210"/>
    </cofactor>
</comment>
<dbReference type="GO" id="GO:0010181">
    <property type="term" value="F:FMN binding"/>
    <property type="evidence" value="ECO:0007669"/>
    <property type="project" value="InterPro"/>
</dbReference>
<dbReference type="RefSeq" id="WP_099153983.1">
    <property type="nucleotide sequence ID" value="NZ_PDUD01000038.1"/>
</dbReference>
<dbReference type="PANTHER" id="PTHR33798:SF5">
    <property type="entry name" value="FLAVIN REDUCTASE LIKE DOMAIN-CONTAINING PROTEIN"/>
    <property type="match status" value="1"/>
</dbReference>
<comment type="similarity">
    <text evidence="4">Belongs to the flavoredoxin family.</text>
</comment>
<evidence type="ECO:0000313" key="6">
    <source>
        <dbReference type="EMBL" id="PHN02654.1"/>
    </source>
</evidence>
<gene>
    <name evidence="6" type="ORF">CRP01_31155</name>
</gene>
<dbReference type="InterPro" id="IPR002563">
    <property type="entry name" value="Flavin_Rdtase-like_dom"/>
</dbReference>
<name>A0A2D0N2C3_FLAN2</name>
<dbReference type="Proteomes" id="UP000223913">
    <property type="component" value="Unassembled WGS sequence"/>
</dbReference>
<dbReference type="PANTHER" id="PTHR33798">
    <property type="entry name" value="FLAVOPROTEIN OXYGENASE"/>
    <property type="match status" value="1"/>
</dbReference>
<evidence type="ECO:0000256" key="1">
    <source>
        <dbReference type="ARBA" id="ARBA00001917"/>
    </source>
</evidence>
<reference evidence="6 7" key="1">
    <citation type="submission" date="2017-10" db="EMBL/GenBank/DDBJ databases">
        <title>The draft genome sequence of Lewinella nigricans NBRC 102662.</title>
        <authorList>
            <person name="Wang K."/>
        </authorList>
    </citation>
    <scope>NUCLEOTIDE SEQUENCE [LARGE SCALE GENOMIC DNA]</scope>
    <source>
        <strain evidence="6 7">NBRC 102662</strain>
    </source>
</reference>
<dbReference type="AlphaFoldDB" id="A0A2D0N2C3"/>
<comment type="caution">
    <text evidence="6">The sequence shown here is derived from an EMBL/GenBank/DDBJ whole genome shotgun (WGS) entry which is preliminary data.</text>
</comment>
<evidence type="ECO:0000313" key="7">
    <source>
        <dbReference type="Proteomes" id="UP000223913"/>
    </source>
</evidence>
<dbReference type="EMBL" id="PDUD01000038">
    <property type="protein sequence ID" value="PHN02654.1"/>
    <property type="molecule type" value="Genomic_DNA"/>
</dbReference>
<proteinExistence type="inferred from homology"/>
<keyword evidence="2" id="KW-0285">Flavoprotein</keyword>
<evidence type="ECO:0000256" key="4">
    <source>
        <dbReference type="ARBA" id="ARBA00038054"/>
    </source>
</evidence>
<protein>
    <submittedName>
        <fullName evidence="6">Flavin oxidoreductase</fullName>
    </submittedName>
</protein>
<dbReference type="GO" id="GO:0016646">
    <property type="term" value="F:oxidoreductase activity, acting on the CH-NH group of donors, NAD or NADP as acceptor"/>
    <property type="evidence" value="ECO:0007669"/>
    <property type="project" value="UniProtKB-ARBA"/>
</dbReference>
<dbReference type="Pfam" id="PF01613">
    <property type="entry name" value="Flavin_Reduct"/>
    <property type="match status" value="1"/>
</dbReference>
<evidence type="ECO:0000256" key="3">
    <source>
        <dbReference type="ARBA" id="ARBA00022643"/>
    </source>
</evidence>
<dbReference type="InterPro" id="IPR012349">
    <property type="entry name" value="Split_barrel_FMN-bd"/>
</dbReference>
<keyword evidence="7" id="KW-1185">Reference proteome</keyword>
<feature type="domain" description="Flavin reductase like" evidence="5">
    <location>
        <begin position="30"/>
        <end position="165"/>
    </location>
</feature>
<organism evidence="6 7">
    <name type="scientific">Flavilitoribacter nigricans (strain ATCC 23147 / DSM 23189 / NBRC 102662 / NCIMB 1420 / SS-2)</name>
    <name type="common">Lewinella nigricans</name>
    <dbReference type="NCBI Taxonomy" id="1122177"/>
    <lineage>
        <taxon>Bacteria</taxon>
        <taxon>Pseudomonadati</taxon>
        <taxon>Bacteroidota</taxon>
        <taxon>Saprospiria</taxon>
        <taxon>Saprospirales</taxon>
        <taxon>Lewinellaceae</taxon>
        <taxon>Flavilitoribacter</taxon>
    </lineage>
</organism>
<dbReference type="Gene3D" id="2.30.110.10">
    <property type="entry name" value="Electron Transport, Fmn-binding Protein, Chain A"/>
    <property type="match status" value="1"/>
</dbReference>
<evidence type="ECO:0000256" key="2">
    <source>
        <dbReference type="ARBA" id="ARBA00022630"/>
    </source>
</evidence>
<dbReference type="OrthoDB" id="5293996at2"/>
<keyword evidence="3" id="KW-0288">FMN</keyword>
<accession>A0A2D0N2C3</accession>
<dbReference type="SUPFAM" id="SSF50475">
    <property type="entry name" value="FMN-binding split barrel"/>
    <property type="match status" value="1"/>
</dbReference>